<evidence type="ECO:0000313" key="3">
    <source>
        <dbReference type="Proteomes" id="UP000324222"/>
    </source>
</evidence>
<comment type="caution">
    <text evidence="2">The sequence shown here is derived from an EMBL/GenBank/DDBJ whole genome shotgun (WGS) entry which is preliminary data.</text>
</comment>
<evidence type="ECO:0000256" key="1">
    <source>
        <dbReference type="SAM" id="SignalP"/>
    </source>
</evidence>
<dbReference type="EMBL" id="VSRR010002489">
    <property type="protein sequence ID" value="MPC31708.1"/>
    <property type="molecule type" value="Genomic_DNA"/>
</dbReference>
<keyword evidence="1" id="KW-0732">Signal</keyword>
<name>A0A5B7EDY0_PORTR</name>
<dbReference type="Proteomes" id="UP000324222">
    <property type="component" value="Unassembled WGS sequence"/>
</dbReference>
<accession>A0A5B7EDY0</accession>
<sequence length="130" mass="14168">MTHILCMELSIFLSSQQLCAHLLQLLPGITQLTAQLRFTSCSSSRSLLASLRPADSAKWPSSSSRAKACSYRKGHGNKSKKVYFKISPLRGLTCVCLASITAWLSVNSISSFSTVLSRVRTLVMPARACT</sequence>
<protein>
    <submittedName>
        <fullName evidence="2">Uncharacterized protein</fullName>
    </submittedName>
</protein>
<gene>
    <name evidence="2" type="ORF">E2C01_025005</name>
</gene>
<feature type="signal peptide" evidence="1">
    <location>
        <begin position="1"/>
        <end position="20"/>
    </location>
</feature>
<keyword evidence="3" id="KW-1185">Reference proteome</keyword>
<dbReference type="AlphaFoldDB" id="A0A5B7EDY0"/>
<evidence type="ECO:0000313" key="2">
    <source>
        <dbReference type="EMBL" id="MPC31708.1"/>
    </source>
</evidence>
<reference evidence="2 3" key="1">
    <citation type="submission" date="2019-05" db="EMBL/GenBank/DDBJ databases">
        <title>Another draft genome of Portunus trituberculatus and its Hox gene families provides insights of decapod evolution.</title>
        <authorList>
            <person name="Jeong J.-H."/>
            <person name="Song I."/>
            <person name="Kim S."/>
            <person name="Choi T."/>
            <person name="Kim D."/>
            <person name="Ryu S."/>
            <person name="Kim W."/>
        </authorList>
    </citation>
    <scope>NUCLEOTIDE SEQUENCE [LARGE SCALE GENOMIC DNA]</scope>
    <source>
        <tissue evidence="2">Muscle</tissue>
    </source>
</reference>
<proteinExistence type="predicted"/>
<feature type="chain" id="PRO_5022672110" evidence="1">
    <location>
        <begin position="21"/>
        <end position="130"/>
    </location>
</feature>
<organism evidence="2 3">
    <name type="scientific">Portunus trituberculatus</name>
    <name type="common">Swimming crab</name>
    <name type="synonym">Neptunus trituberculatus</name>
    <dbReference type="NCBI Taxonomy" id="210409"/>
    <lineage>
        <taxon>Eukaryota</taxon>
        <taxon>Metazoa</taxon>
        <taxon>Ecdysozoa</taxon>
        <taxon>Arthropoda</taxon>
        <taxon>Crustacea</taxon>
        <taxon>Multicrustacea</taxon>
        <taxon>Malacostraca</taxon>
        <taxon>Eumalacostraca</taxon>
        <taxon>Eucarida</taxon>
        <taxon>Decapoda</taxon>
        <taxon>Pleocyemata</taxon>
        <taxon>Brachyura</taxon>
        <taxon>Eubrachyura</taxon>
        <taxon>Portunoidea</taxon>
        <taxon>Portunidae</taxon>
        <taxon>Portuninae</taxon>
        <taxon>Portunus</taxon>
    </lineage>
</organism>